<name>A0A8H4ADY4_GIGMA</name>
<proteinExistence type="predicted"/>
<reference evidence="3 4" key="1">
    <citation type="journal article" date="2019" name="Environ. Microbiol.">
        <title>At the nexus of three kingdoms: the genome of the mycorrhizal fungus Gigaspora margarita provides insights into plant, endobacterial and fungal interactions.</title>
        <authorList>
            <person name="Venice F."/>
            <person name="Ghignone S."/>
            <person name="Salvioli di Fossalunga A."/>
            <person name="Amselem J."/>
            <person name="Novero M."/>
            <person name="Xianan X."/>
            <person name="Sedzielewska Toro K."/>
            <person name="Morin E."/>
            <person name="Lipzen A."/>
            <person name="Grigoriev I.V."/>
            <person name="Henrissat B."/>
            <person name="Martin F.M."/>
            <person name="Bonfante P."/>
        </authorList>
    </citation>
    <scope>NUCLEOTIDE SEQUENCE [LARGE SCALE GENOMIC DNA]</scope>
    <source>
        <strain evidence="3 4">BEG34</strain>
    </source>
</reference>
<feature type="compositionally biased region" description="Basic and acidic residues" evidence="1">
    <location>
        <begin position="26"/>
        <end position="40"/>
    </location>
</feature>
<organism evidence="3 4">
    <name type="scientific">Gigaspora margarita</name>
    <dbReference type="NCBI Taxonomy" id="4874"/>
    <lineage>
        <taxon>Eukaryota</taxon>
        <taxon>Fungi</taxon>
        <taxon>Fungi incertae sedis</taxon>
        <taxon>Mucoromycota</taxon>
        <taxon>Glomeromycotina</taxon>
        <taxon>Glomeromycetes</taxon>
        <taxon>Diversisporales</taxon>
        <taxon>Gigasporaceae</taxon>
        <taxon>Gigaspora</taxon>
    </lineage>
</organism>
<dbReference type="InterPro" id="IPR021027">
    <property type="entry name" value="Transposase_put_HTH"/>
</dbReference>
<evidence type="ECO:0000259" key="2">
    <source>
        <dbReference type="Pfam" id="PF12323"/>
    </source>
</evidence>
<dbReference type="PANTHER" id="PTHR36172">
    <property type="match status" value="1"/>
</dbReference>
<feature type="domain" description="Transposase putative helix-turn-helix" evidence="2">
    <location>
        <begin position="63"/>
        <end position="96"/>
    </location>
</feature>
<dbReference type="PANTHER" id="PTHR36172:SF1">
    <property type="entry name" value="RESOLVASE-RELATED"/>
    <property type="match status" value="1"/>
</dbReference>
<dbReference type="Proteomes" id="UP000439903">
    <property type="component" value="Unassembled WGS sequence"/>
</dbReference>
<gene>
    <name evidence="3" type="ORF">F8M41_023147</name>
</gene>
<feature type="compositionally biased region" description="Basic residues" evidence="1">
    <location>
        <begin position="41"/>
        <end position="58"/>
    </location>
</feature>
<feature type="region of interest" description="Disordered" evidence="1">
    <location>
        <begin position="26"/>
        <end position="60"/>
    </location>
</feature>
<dbReference type="OrthoDB" id="2447291at2759"/>
<evidence type="ECO:0000256" key="1">
    <source>
        <dbReference type="SAM" id="MobiDB-lite"/>
    </source>
</evidence>
<sequence>MAPPMTKLNSVKISLPSTLSLSVECKESEQQDIDKNEKNSIRKRKKPLKSTRRSKRQKKTDLTRSLKIRVYPNSSQKTLLKQWMGCARLVYNMVVANFNHGKNVENCNDIQVAENLNIVAIDPGVRTGWSWYSPSKGCGWFGNLDINRVFCLSLFLDDLISRTTQAPPKKRNSMKRAQARLQCRIQNLVEECHKKVTLWLKNWVKKLSSRMKLTQAKPAVAVDL</sequence>
<evidence type="ECO:0000313" key="3">
    <source>
        <dbReference type="EMBL" id="KAF0483984.1"/>
    </source>
</evidence>
<dbReference type="InterPro" id="IPR051491">
    <property type="entry name" value="Recombinase/Transposase-rel"/>
</dbReference>
<keyword evidence="4" id="KW-1185">Reference proteome</keyword>
<accession>A0A8H4ADY4</accession>
<protein>
    <submittedName>
        <fullName evidence="3">Transposase</fullName>
    </submittedName>
</protein>
<dbReference type="Pfam" id="PF12323">
    <property type="entry name" value="HTH_OrfB_IS605"/>
    <property type="match status" value="1"/>
</dbReference>
<dbReference type="EMBL" id="WTPW01000741">
    <property type="protein sequence ID" value="KAF0483984.1"/>
    <property type="molecule type" value="Genomic_DNA"/>
</dbReference>
<evidence type="ECO:0000313" key="4">
    <source>
        <dbReference type="Proteomes" id="UP000439903"/>
    </source>
</evidence>
<comment type="caution">
    <text evidence="3">The sequence shown here is derived from an EMBL/GenBank/DDBJ whole genome shotgun (WGS) entry which is preliminary data.</text>
</comment>
<dbReference type="AlphaFoldDB" id="A0A8H4ADY4"/>